<dbReference type="PANTHER" id="PTHR30514">
    <property type="entry name" value="GLUCOKINASE"/>
    <property type="match status" value="1"/>
</dbReference>
<dbReference type="InterPro" id="IPR036388">
    <property type="entry name" value="WH-like_DNA-bd_sf"/>
</dbReference>
<dbReference type="GO" id="GO:0003677">
    <property type="term" value="F:DNA binding"/>
    <property type="evidence" value="ECO:0007669"/>
    <property type="project" value="UniProtKB-KW"/>
</dbReference>
<feature type="domain" description="SIS" evidence="5">
    <location>
        <begin position="151"/>
        <end position="288"/>
    </location>
</feature>
<accession>Q11C05</accession>
<sequence length="307" mass="33371">MAAENKSIDAILDPVIEPPTSADGLINLIRLRRMSMPQKLRAVADFIIERAHEVPIHSITELARMLDIAPSAIVRFAKLLGFSGFSEMQRLLRSQAITGQNSYVGLTSKLTRPGAGQVSTIGHVLDAFFDANISALQACRAEVDVQEMEKIVEAMASANLIAVIGQKRAFPLASYLFYGLSMLGCKTVLFDGPGGLLQRQAAILDKNDVLITISFAKYAEDVIATARAAKEANVEVIAITDSKESPLADIATRALFVQDSNLNGIRSISVTSTILQSLFVGLGIRIENKQALNKNRENNARHHQTEQ</sequence>
<dbReference type="InterPro" id="IPR000281">
    <property type="entry name" value="HTH_RpiR"/>
</dbReference>
<dbReference type="InterPro" id="IPR001347">
    <property type="entry name" value="SIS_dom"/>
</dbReference>
<dbReference type="CDD" id="cd05013">
    <property type="entry name" value="SIS_RpiR"/>
    <property type="match status" value="1"/>
</dbReference>
<dbReference type="GO" id="GO:1901135">
    <property type="term" value="P:carbohydrate derivative metabolic process"/>
    <property type="evidence" value="ECO:0007669"/>
    <property type="project" value="InterPro"/>
</dbReference>
<evidence type="ECO:0000256" key="1">
    <source>
        <dbReference type="ARBA" id="ARBA00023015"/>
    </source>
</evidence>
<dbReference type="eggNOG" id="COG1737">
    <property type="taxonomic scope" value="Bacteria"/>
</dbReference>
<evidence type="ECO:0000259" key="4">
    <source>
        <dbReference type="PROSITE" id="PS51071"/>
    </source>
</evidence>
<dbReference type="Gene3D" id="1.10.10.10">
    <property type="entry name" value="Winged helix-like DNA-binding domain superfamily/Winged helix DNA-binding domain"/>
    <property type="match status" value="1"/>
</dbReference>
<keyword evidence="1" id="KW-0805">Transcription regulation</keyword>
<reference evidence="6" key="1">
    <citation type="submission" date="2006-06" db="EMBL/GenBank/DDBJ databases">
        <title>Complete sequence of chromosome of Chelativorans sp. BNC1.</title>
        <authorList>
            <consortium name="US DOE Joint Genome Institute"/>
            <person name="Copeland A."/>
            <person name="Lucas S."/>
            <person name="Lapidus A."/>
            <person name="Barry K."/>
            <person name="Detter J.C."/>
            <person name="Glavina del Rio T."/>
            <person name="Hammon N."/>
            <person name="Israni S."/>
            <person name="Dalin E."/>
            <person name="Tice H."/>
            <person name="Pitluck S."/>
            <person name="Chertkov O."/>
            <person name="Brettin T."/>
            <person name="Bruce D."/>
            <person name="Han C."/>
            <person name="Tapia R."/>
            <person name="Gilna P."/>
            <person name="Schmutz J."/>
            <person name="Larimer F."/>
            <person name="Land M."/>
            <person name="Hauser L."/>
            <person name="Kyrpides N."/>
            <person name="Mikhailova N."/>
            <person name="Richardson P."/>
        </authorList>
    </citation>
    <scope>NUCLEOTIDE SEQUENCE</scope>
    <source>
        <strain evidence="6">BNC1</strain>
    </source>
</reference>
<organism evidence="6">
    <name type="scientific">Chelativorans sp. (strain BNC1)</name>
    <dbReference type="NCBI Taxonomy" id="266779"/>
    <lineage>
        <taxon>Bacteria</taxon>
        <taxon>Pseudomonadati</taxon>
        <taxon>Pseudomonadota</taxon>
        <taxon>Alphaproteobacteria</taxon>
        <taxon>Hyphomicrobiales</taxon>
        <taxon>Phyllobacteriaceae</taxon>
        <taxon>Chelativorans</taxon>
    </lineage>
</organism>
<dbReference type="PANTHER" id="PTHR30514:SF18">
    <property type="entry name" value="RPIR-FAMILY TRANSCRIPTIONAL REGULATOR"/>
    <property type="match status" value="1"/>
</dbReference>
<gene>
    <name evidence="6" type="ordered locus">Meso_3702</name>
</gene>
<evidence type="ECO:0000256" key="2">
    <source>
        <dbReference type="ARBA" id="ARBA00023125"/>
    </source>
</evidence>
<dbReference type="STRING" id="266779.Meso_3702"/>
<dbReference type="SUPFAM" id="SSF53697">
    <property type="entry name" value="SIS domain"/>
    <property type="match status" value="1"/>
</dbReference>
<feature type="domain" description="HTH rpiR-type" evidence="4">
    <location>
        <begin position="23"/>
        <end position="99"/>
    </location>
</feature>
<evidence type="ECO:0000256" key="3">
    <source>
        <dbReference type="ARBA" id="ARBA00023163"/>
    </source>
</evidence>
<dbReference type="InterPro" id="IPR035472">
    <property type="entry name" value="RpiR-like_SIS"/>
</dbReference>
<dbReference type="GO" id="GO:0003700">
    <property type="term" value="F:DNA-binding transcription factor activity"/>
    <property type="evidence" value="ECO:0007669"/>
    <property type="project" value="InterPro"/>
</dbReference>
<proteinExistence type="predicted"/>
<dbReference type="EMBL" id="CP000390">
    <property type="protein sequence ID" value="ABG65070.1"/>
    <property type="molecule type" value="Genomic_DNA"/>
</dbReference>
<dbReference type="Gene3D" id="3.40.50.10490">
    <property type="entry name" value="Glucose-6-phosphate isomerase like protein, domain 1"/>
    <property type="match status" value="1"/>
</dbReference>
<keyword evidence="3" id="KW-0804">Transcription</keyword>
<protein>
    <submittedName>
        <fullName evidence="6">Transcriptional regulator, RpiR family</fullName>
    </submittedName>
</protein>
<keyword evidence="2" id="KW-0238">DNA-binding</keyword>
<dbReference type="KEGG" id="mes:Meso_3702"/>
<dbReference type="OrthoDB" id="9814005at2"/>
<dbReference type="AlphaFoldDB" id="Q11C05"/>
<name>Q11C05_CHESB</name>
<dbReference type="PROSITE" id="PS51071">
    <property type="entry name" value="HTH_RPIR"/>
    <property type="match status" value="1"/>
</dbReference>
<dbReference type="InterPro" id="IPR009057">
    <property type="entry name" value="Homeodomain-like_sf"/>
</dbReference>
<dbReference type="InterPro" id="IPR046348">
    <property type="entry name" value="SIS_dom_sf"/>
</dbReference>
<evidence type="ECO:0000313" key="6">
    <source>
        <dbReference type="EMBL" id="ABG65070.1"/>
    </source>
</evidence>
<dbReference type="PROSITE" id="PS51464">
    <property type="entry name" value="SIS"/>
    <property type="match status" value="1"/>
</dbReference>
<dbReference type="Pfam" id="PF01418">
    <property type="entry name" value="HTH_6"/>
    <property type="match status" value="1"/>
</dbReference>
<evidence type="ECO:0000259" key="5">
    <source>
        <dbReference type="PROSITE" id="PS51464"/>
    </source>
</evidence>
<dbReference type="InterPro" id="IPR047640">
    <property type="entry name" value="RpiR-like"/>
</dbReference>
<dbReference type="HOGENOM" id="CLU_055769_1_3_5"/>
<dbReference type="Pfam" id="PF01380">
    <property type="entry name" value="SIS"/>
    <property type="match status" value="1"/>
</dbReference>
<dbReference type="SUPFAM" id="SSF46689">
    <property type="entry name" value="Homeodomain-like"/>
    <property type="match status" value="1"/>
</dbReference>
<dbReference type="GO" id="GO:0097367">
    <property type="term" value="F:carbohydrate derivative binding"/>
    <property type="evidence" value="ECO:0007669"/>
    <property type="project" value="InterPro"/>
</dbReference>